<sequence length="237" mass="26029">MTLPLPPFYTHPRPMQAAVDGVLSLRQPMDYRFAAGVHSVPLVLGEFFAAAKSFPILFAGEAGAPVALLGLREGENLFVDAQGRWDEDAYLPGYVRRYPFILMEDKAGTEFTLCLDEGADNVVAGTENPFFVNGQPTALTVQALNFARQYQAAHVETAAFISALRDENMLVENRADIVLKSGEPRHLSGFRVIDAGKLNQLPAERLVAWRDKGWLAAAYAHLASLSDWALLINRAGR</sequence>
<dbReference type="Pfam" id="PF07277">
    <property type="entry name" value="SapC"/>
    <property type="match status" value="1"/>
</dbReference>
<accession>A0A560GN11</accession>
<dbReference type="InterPro" id="IPR010836">
    <property type="entry name" value="SapC"/>
</dbReference>
<evidence type="ECO:0000313" key="1">
    <source>
        <dbReference type="EMBL" id="TWB35151.1"/>
    </source>
</evidence>
<evidence type="ECO:0000313" key="2">
    <source>
        <dbReference type="Proteomes" id="UP000315751"/>
    </source>
</evidence>
<dbReference type="EMBL" id="VITR01000022">
    <property type="protein sequence ID" value="TWB35151.1"/>
    <property type="molecule type" value="Genomic_DNA"/>
</dbReference>
<reference evidence="1 2" key="1">
    <citation type="submission" date="2019-06" db="EMBL/GenBank/DDBJ databases">
        <title>Genomic Encyclopedia of Type Strains, Phase IV (KMG-V): Genome sequencing to study the core and pangenomes of soil and plant-associated prokaryotes.</title>
        <authorList>
            <person name="Whitman W."/>
        </authorList>
    </citation>
    <scope>NUCLEOTIDE SEQUENCE [LARGE SCALE GENOMIC DNA]</scope>
    <source>
        <strain evidence="1 2">BR 11622</strain>
    </source>
</reference>
<protein>
    <submittedName>
        <fullName evidence="1">SapC protein</fullName>
    </submittedName>
</protein>
<keyword evidence="2" id="KW-1185">Reference proteome</keyword>
<dbReference type="RefSeq" id="WP_145736240.1">
    <property type="nucleotide sequence ID" value="NZ_VITR01000022.1"/>
</dbReference>
<dbReference type="AlphaFoldDB" id="A0A560GN11"/>
<name>A0A560GN11_9PROT</name>
<dbReference type="Proteomes" id="UP000315751">
    <property type="component" value="Unassembled WGS sequence"/>
</dbReference>
<gene>
    <name evidence="1" type="ORF">FBZ90_12243</name>
</gene>
<organism evidence="1 2">
    <name type="scientific">Nitrospirillum amazonense</name>
    <dbReference type="NCBI Taxonomy" id="28077"/>
    <lineage>
        <taxon>Bacteria</taxon>
        <taxon>Pseudomonadati</taxon>
        <taxon>Pseudomonadota</taxon>
        <taxon>Alphaproteobacteria</taxon>
        <taxon>Rhodospirillales</taxon>
        <taxon>Azospirillaceae</taxon>
        <taxon>Nitrospirillum</taxon>
    </lineage>
</organism>
<comment type="caution">
    <text evidence="1">The sequence shown here is derived from an EMBL/GenBank/DDBJ whole genome shotgun (WGS) entry which is preliminary data.</text>
</comment>
<dbReference type="OrthoDB" id="9806524at2"/>
<proteinExistence type="predicted"/>